<dbReference type="OrthoDB" id="35401at2157"/>
<dbReference type="InterPro" id="IPR017927">
    <property type="entry name" value="FAD-bd_FR_type"/>
</dbReference>
<evidence type="ECO:0000256" key="5">
    <source>
        <dbReference type="ARBA" id="ARBA00022723"/>
    </source>
</evidence>
<evidence type="ECO:0000256" key="3">
    <source>
        <dbReference type="ARBA" id="ARBA00022630"/>
    </source>
</evidence>
<evidence type="ECO:0000256" key="7">
    <source>
        <dbReference type="ARBA" id="ARBA00022982"/>
    </source>
</evidence>
<dbReference type="AlphaFoldDB" id="A0A0X3BJN3"/>
<comment type="similarity">
    <text evidence="1">Belongs to the PyrK family.</text>
</comment>
<dbReference type="PIRSF" id="PIRSF006816">
    <property type="entry name" value="Cyc3_hyd_g"/>
    <property type="match status" value="1"/>
</dbReference>
<proteinExistence type="inferred from homology"/>
<evidence type="ECO:0000256" key="9">
    <source>
        <dbReference type="ARBA" id="ARBA00023014"/>
    </source>
</evidence>
<dbReference type="PROSITE" id="PS51384">
    <property type="entry name" value="FAD_FR"/>
    <property type="match status" value="1"/>
</dbReference>
<protein>
    <submittedName>
        <fullName evidence="12">Putative dihydroorotate dehydrogenase B (NAD(+)), electron transfer subunit</fullName>
    </submittedName>
</protein>
<evidence type="ECO:0000256" key="8">
    <source>
        <dbReference type="ARBA" id="ARBA00023004"/>
    </source>
</evidence>
<accession>A0A0X3BJN3</accession>
<evidence type="ECO:0000256" key="1">
    <source>
        <dbReference type="ARBA" id="ARBA00006422"/>
    </source>
</evidence>
<dbReference type="CDD" id="cd06220">
    <property type="entry name" value="DHOD_e_trans_like2"/>
    <property type="match status" value="1"/>
</dbReference>
<keyword evidence="5 11" id="KW-0479">Metal-binding</keyword>
<evidence type="ECO:0000256" key="4">
    <source>
        <dbReference type="ARBA" id="ARBA00022714"/>
    </source>
</evidence>
<dbReference type="PANTHER" id="PTHR43513">
    <property type="entry name" value="DIHYDROOROTATE DEHYDROGENASE B (NAD(+)), ELECTRON TRANSFER SUBUNIT"/>
    <property type="match status" value="1"/>
</dbReference>
<comment type="cofactor">
    <cofactor evidence="10">
        <name>[2Fe-2S] cluster</name>
        <dbReference type="ChEBI" id="CHEBI:190135"/>
    </cofactor>
</comment>
<gene>
    <name evidence="12" type="primary">pyrK</name>
    <name evidence="12" type="ORF">MMAB1_1114</name>
</gene>
<dbReference type="NCBIfam" id="NF000796">
    <property type="entry name" value="PRK00054.1-1"/>
    <property type="match status" value="1"/>
</dbReference>
<dbReference type="GeneID" id="27137051"/>
<dbReference type="SUPFAM" id="SSF52343">
    <property type="entry name" value="Ferredoxin reductase-like, C-terminal NADP-linked domain"/>
    <property type="match status" value="1"/>
</dbReference>
<reference evidence="12 13" key="1">
    <citation type="submission" date="2016-01" db="EMBL/GenBank/DDBJ databases">
        <authorList>
            <person name="Manzoor S."/>
        </authorList>
    </citation>
    <scope>NUCLEOTIDE SEQUENCE [LARGE SCALE GENOMIC DNA]</scope>
    <source>
        <strain evidence="12">Methanoculleus sp MAB1</strain>
    </source>
</reference>
<sequence>MDEQMPVGVTLKEIIQATPSIRTFVFDREIASRPGQFVMVWVPGVDEVPMALSSPSSITVLEVGDATAALFAMREGDRIGIRGPYGNGFAVTGRTLAIAGGVGASPLLPLVAAGQVDTFLLGGRTASELLFADRIREAATLMVATDDGTAGHHGFVTNLISRVDLADFSHICVCGPEVMMAAVLGILDREGCAERGQFSLHRYMKCGVGLCGSCCTDPHGLRVCRDGPVFSGDVLLGSEFGHYARDASGRRHRV</sequence>
<dbReference type="Pfam" id="PF10418">
    <property type="entry name" value="DHODB_Fe-S_bind"/>
    <property type="match status" value="1"/>
</dbReference>
<keyword evidence="2" id="KW-0813">Transport</keyword>
<dbReference type="GO" id="GO:0006221">
    <property type="term" value="P:pyrimidine nucleotide biosynthetic process"/>
    <property type="evidence" value="ECO:0007669"/>
    <property type="project" value="InterPro"/>
</dbReference>
<feature type="binding site" evidence="11">
    <location>
        <position position="206"/>
    </location>
    <ligand>
        <name>[2Fe-2S] cluster</name>
        <dbReference type="ChEBI" id="CHEBI:190135"/>
    </ligand>
</feature>
<dbReference type="Gene3D" id="2.40.30.10">
    <property type="entry name" value="Translation factors"/>
    <property type="match status" value="1"/>
</dbReference>
<dbReference type="InterPro" id="IPR019480">
    <property type="entry name" value="Dihydroorotate_DH_Fe-S-bd"/>
</dbReference>
<dbReference type="InterPro" id="IPR012165">
    <property type="entry name" value="Cyt_c3_hydrogenase_gsu"/>
</dbReference>
<dbReference type="GO" id="GO:0046872">
    <property type="term" value="F:metal ion binding"/>
    <property type="evidence" value="ECO:0007669"/>
    <property type="project" value="UniProtKB-KW"/>
</dbReference>
<evidence type="ECO:0000256" key="6">
    <source>
        <dbReference type="ARBA" id="ARBA00022827"/>
    </source>
</evidence>
<keyword evidence="6" id="KW-0274">FAD</keyword>
<dbReference type="InterPro" id="IPR039261">
    <property type="entry name" value="FNR_nucleotide-bd"/>
</dbReference>
<dbReference type="KEGG" id="mema:MMAB1_1114"/>
<keyword evidence="8 11" id="KW-0408">Iron</keyword>
<dbReference type="Gene3D" id="3.40.50.80">
    <property type="entry name" value="Nucleotide-binding domain of ferredoxin-NADP reductase (FNR) module"/>
    <property type="match status" value="1"/>
</dbReference>
<dbReference type="SUPFAM" id="SSF63380">
    <property type="entry name" value="Riboflavin synthase domain-like"/>
    <property type="match status" value="1"/>
</dbReference>
<organism evidence="12 13">
    <name type="scientific">Methanoculleus bourgensis</name>
    <dbReference type="NCBI Taxonomy" id="83986"/>
    <lineage>
        <taxon>Archaea</taxon>
        <taxon>Methanobacteriati</taxon>
        <taxon>Methanobacteriota</taxon>
        <taxon>Stenosarchaea group</taxon>
        <taxon>Methanomicrobia</taxon>
        <taxon>Methanomicrobiales</taxon>
        <taxon>Methanomicrobiaceae</taxon>
        <taxon>Methanoculleus</taxon>
    </lineage>
</organism>
<evidence type="ECO:0000256" key="11">
    <source>
        <dbReference type="PIRSR" id="PIRSR006816-2"/>
    </source>
</evidence>
<dbReference type="InterPro" id="IPR017938">
    <property type="entry name" value="Riboflavin_synthase-like_b-brl"/>
</dbReference>
<dbReference type="GO" id="GO:0050660">
    <property type="term" value="F:flavin adenine dinucleotide binding"/>
    <property type="evidence" value="ECO:0007669"/>
    <property type="project" value="InterPro"/>
</dbReference>
<dbReference type="Gene3D" id="2.10.240.10">
    <property type="entry name" value="Dihydroorotate dehydrogenase, electron transfer subunit"/>
    <property type="match status" value="1"/>
</dbReference>
<dbReference type="RefSeq" id="WP_062262627.1">
    <property type="nucleotide sequence ID" value="NZ_DAIMMY010000037.1"/>
</dbReference>
<feature type="binding site" evidence="11">
    <location>
        <position position="211"/>
    </location>
    <ligand>
        <name>[2Fe-2S] cluster</name>
        <dbReference type="ChEBI" id="CHEBI:190135"/>
    </ligand>
</feature>
<keyword evidence="9 11" id="KW-0411">Iron-sulfur</keyword>
<feature type="binding site" evidence="11">
    <location>
        <position position="214"/>
    </location>
    <ligand>
        <name>[2Fe-2S] cluster</name>
        <dbReference type="ChEBI" id="CHEBI:190135"/>
    </ligand>
</feature>
<feature type="binding site" evidence="11">
    <location>
        <position position="224"/>
    </location>
    <ligand>
        <name>[2Fe-2S] cluster</name>
        <dbReference type="ChEBI" id="CHEBI:190135"/>
    </ligand>
</feature>
<dbReference type="PANTHER" id="PTHR43513:SF3">
    <property type="entry name" value="DIHYDROOROTATE DEHYDROGENASE B (NAD(+)), ELECTRON TRANSFER SUBUNIT-RELATED"/>
    <property type="match status" value="1"/>
</dbReference>
<dbReference type="GO" id="GO:0016491">
    <property type="term" value="F:oxidoreductase activity"/>
    <property type="evidence" value="ECO:0007669"/>
    <property type="project" value="InterPro"/>
</dbReference>
<evidence type="ECO:0000256" key="2">
    <source>
        <dbReference type="ARBA" id="ARBA00022448"/>
    </source>
</evidence>
<dbReference type="GO" id="GO:0051537">
    <property type="term" value="F:2 iron, 2 sulfur cluster binding"/>
    <property type="evidence" value="ECO:0007669"/>
    <property type="project" value="UniProtKB-KW"/>
</dbReference>
<keyword evidence="3" id="KW-0285">Flavoprotein</keyword>
<evidence type="ECO:0000313" key="13">
    <source>
        <dbReference type="Proteomes" id="UP000069850"/>
    </source>
</evidence>
<comment type="cofactor">
    <cofactor evidence="11">
        <name>[2Fe-2S] cluster</name>
        <dbReference type="ChEBI" id="CHEBI:190135"/>
    </cofactor>
    <text evidence="11">Binds 1 [2Fe-2S] cluster per subunit.</text>
</comment>
<dbReference type="InterPro" id="IPR037117">
    <property type="entry name" value="Dihydroorotate_DH_ele_sf"/>
</dbReference>
<dbReference type="EMBL" id="LT158599">
    <property type="protein sequence ID" value="CVK32327.1"/>
    <property type="molecule type" value="Genomic_DNA"/>
</dbReference>
<keyword evidence="4 11" id="KW-0001">2Fe-2S</keyword>
<keyword evidence="7" id="KW-0249">Electron transport</keyword>
<evidence type="ECO:0000256" key="10">
    <source>
        <dbReference type="ARBA" id="ARBA00034078"/>
    </source>
</evidence>
<name>A0A0X3BJN3_9EURY</name>
<evidence type="ECO:0000313" key="12">
    <source>
        <dbReference type="EMBL" id="CVK32327.1"/>
    </source>
</evidence>
<dbReference type="InterPro" id="IPR050353">
    <property type="entry name" value="PyrK_electron_transfer"/>
</dbReference>
<dbReference type="Proteomes" id="UP000069850">
    <property type="component" value="Chromosome 1"/>
</dbReference>